<organism evidence="1 2">
    <name type="scientific">Allochromatium humboldtianum</name>
    <dbReference type="NCBI Taxonomy" id="504901"/>
    <lineage>
        <taxon>Bacteria</taxon>
        <taxon>Pseudomonadati</taxon>
        <taxon>Pseudomonadota</taxon>
        <taxon>Gammaproteobacteria</taxon>
        <taxon>Chromatiales</taxon>
        <taxon>Chromatiaceae</taxon>
        <taxon>Allochromatium</taxon>
    </lineage>
</organism>
<dbReference type="RefSeq" id="WP_176978411.1">
    <property type="nucleotide sequence ID" value="NZ_JABZEO010000037.1"/>
</dbReference>
<evidence type="ECO:0000313" key="1">
    <source>
        <dbReference type="EMBL" id="NVZ11732.1"/>
    </source>
</evidence>
<dbReference type="EMBL" id="JABZEO010000037">
    <property type="protein sequence ID" value="NVZ11732.1"/>
    <property type="molecule type" value="Genomic_DNA"/>
</dbReference>
<protein>
    <submittedName>
        <fullName evidence="1">Uncharacterized protein</fullName>
    </submittedName>
</protein>
<keyword evidence="2" id="KW-1185">Reference proteome</keyword>
<dbReference type="Proteomes" id="UP000592294">
    <property type="component" value="Unassembled WGS sequence"/>
</dbReference>
<comment type="caution">
    <text evidence="1">The sequence shown here is derived from an EMBL/GenBank/DDBJ whole genome shotgun (WGS) entry which is preliminary data.</text>
</comment>
<reference evidence="1 2" key="1">
    <citation type="submission" date="2020-06" db="EMBL/GenBank/DDBJ databases">
        <title>Whole-genome sequence of Allochromatium humboldtianum DSM 21881, type strain.</title>
        <authorList>
            <person name="Kyndt J.A."/>
            <person name="Meyer T.E."/>
        </authorList>
    </citation>
    <scope>NUCLEOTIDE SEQUENCE [LARGE SCALE GENOMIC DNA]</scope>
    <source>
        <strain evidence="1 2">DSM 21881</strain>
    </source>
</reference>
<evidence type="ECO:0000313" key="2">
    <source>
        <dbReference type="Proteomes" id="UP000592294"/>
    </source>
</evidence>
<accession>A0A850RKV1</accession>
<name>A0A850RKV1_9GAMM</name>
<proteinExistence type="predicted"/>
<sequence length="199" mass="23262">MTKDTETNPLNDTVPDSFGVFEKRARAAQQELKTTSERRLSEVMYGIEKIDKLLLWTDRLLYASQPPTTGRIRIMWRRREEESNQYRPRLVKWIKLGGTKNGRCRWRYRVLLRPTKAVRAKGGFSTHRDEVLDLIEIAQELIEHRKTLVGYITNFSRGWTQKDQHLSDREQAIIYDLAAILGSINEKGVMQLDPKEVFG</sequence>
<dbReference type="AlphaFoldDB" id="A0A850RKV1"/>
<gene>
    <name evidence="1" type="ORF">HW932_21015</name>
</gene>